<dbReference type="OrthoDB" id="612216at2759"/>
<evidence type="ECO:0000313" key="3">
    <source>
        <dbReference type="Proteomes" id="UP000631114"/>
    </source>
</evidence>
<dbReference type="SMART" id="SM00256">
    <property type="entry name" value="FBOX"/>
    <property type="match status" value="1"/>
</dbReference>
<dbReference type="Pfam" id="PF00646">
    <property type="entry name" value="F-box"/>
    <property type="match status" value="1"/>
</dbReference>
<organism evidence="2 3">
    <name type="scientific">Coptis chinensis</name>
    <dbReference type="NCBI Taxonomy" id="261450"/>
    <lineage>
        <taxon>Eukaryota</taxon>
        <taxon>Viridiplantae</taxon>
        <taxon>Streptophyta</taxon>
        <taxon>Embryophyta</taxon>
        <taxon>Tracheophyta</taxon>
        <taxon>Spermatophyta</taxon>
        <taxon>Magnoliopsida</taxon>
        <taxon>Ranunculales</taxon>
        <taxon>Ranunculaceae</taxon>
        <taxon>Coptidoideae</taxon>
        <taxon>Coptis</taxon>
    </lineage>
</organism>
<name>A0A835II67_9MAGN</name>
<dbReference type="PANTHER" id="PTHR32212">
    <property type="entry name" value="CYCLIN-LIKE F-BOX"/>
    <property type="match status" value="1"/>
</dbReference>
<dbReference type="CDD" id="cd22160">
    <property type="entry name" value="F-box_AtFBL13-like"/>
    <property type="match status" value="1"/>
</dbReference>
<accession>A0A835II67</accession>
<dbReference type="EMBL" id="JADFTS010000002">
    <property type="protein sequence ID" value="KAF9619430.1"/>
    <property type="molecule type" value="Genomic_DNA"/>
</dbReference>
<dbReference type="InterPro" id="IPR001810">
    <property type="entry name" value="F-box_dom"/>
</dbReference>
<dbReference type="InterPro" id="IPR036047">
    <property type="entry name" value="F-box-like_dom_sf"/>
</dbReference>
<evidence type="ECO:0000313" key="2">
    <source>
        <dbReference type="EMBL" id="KAF9619430.1"/>
    </source>
</evidence>
<dbReference type="AlphaFoldDB" id="A0A835II67"/>
<dbReference type="PANTHER" id="PTHR32212:SF234">
    <property type="entry name" value="F-BOX_LRR-REPEAT PROTEIN 13-LIKE"/>
    <property type="match status" value="1"/>
</dbReference>
<keyword evidence="3" id="KW-1185">Reference proteome</keyword>
<feature type="domain" description="F-box" evidence="1">
    <location>
        <begin position="17"/>
        <end position="53"/>
    </location>
</feature>
<reference evidence="2 3" key="1">
    <citation type="submission" date="2020-10" db="EMBL/GenBank/DDBJ databases">
        <title>The Coptis chinensis genome and diversification of protoberbering-type alkaloids.</title>
        <authorList>
            <person name="Wang B."/>
            <person name="Shu S."/>
            <person name="Song C."/>
            <person name="Liu Y."/>
        </authorList>
    </citation>
    <scope>NUCLEOTIDE SEQUENCE [LARGE SCALE GENOMIC DNA]</scope>
    <source>
        <strain evidence="2">HL-2020</strain>
        <tissue evidence="2">Leaf</tissue>
    </source>
</reference>
<proteinExistence type="predicted"/>
<dbReference type="Gene3D" id="1.20.1280.50">
    <property type="match status" value="1"/>
</dbReference>
<dbReference type="SUPFAM" id="SSF81383">
    <property type="entry name" value="F-box domain"/>
    <property type="match status" value="1"/>
</dbReference>
<dbReference type="InterPro" id="IPR053781">
    <property type="entry name" value="F-box_AtFBL13-like"/>
</dbReference>
<dbReference type="Proteomes" id="UP000631114">
    <property type="component" value="Unassembled WGS sequence"/>
</dbReference>
<sequence length="159" mass="18620">MDQVMESGWMVKSRGANDRISRLPDDVLIEILYFLDMKDIVKTGVLSRRWEHLWTNIWFLDFCGPSSCEREAREKFVGFFTDEYLQEHDFNEANYWNSMLTSPCLMKALKCVHIYDFAGGSSFETVLLEFLLRKALVLLTMLIYSEKTKHSSQDRPQSA</sequence>
<protein>
    <recommendedName>
        <fullName evidence="1">F-box domain-containing protein</fullName>
    </recommendedName>
</protein>
<dbReference type="PROSITE" id="PS50181">
    <property type="entry name" value="FBOX"/>
    <property type="match status" value="1"/>
</dbReference>
<comment type="caution">
    <text evidence="2">The sequence shown here is derived from an EMBL/GenBank/DDBJ whole genome shotgun (WGS) entry which is preliminary data.</text>
</comment>
<gene>
    <name evidence="2" type="ORF">IFM89_007005</name>
</gene>
<evidence type="ECO:0000259" key="1">
    <source>
        <dbReference type="PROSITE" id="PS50181"/>
    </source>
</evidence>